<evidence type="ECO:0000259" key="2">
    <source>
        <dbReference type="PROSITE" id="PS50213"/>
    </source>
</evidence>
<dbReference type="PROSITE" id="PS51257">
    <property type="entry name" value="PROKAR_LIPOPROTEIN"/>
    <property type="match status" value="1"/>
</dbReference>
<sequence>MGRRPAGWRHGLLLALLALAACTAAANRHPEINCYPPSGQGNPCEMFIKKKMWLGKVAEQYGAVTIADILELNPELEGNTTPQNVTIQLPCQRPATRGDTVMALLKGRPEMSILVRVVQAAGLEPLLADPNFGGTLLAPSNCYWKHLLADLDVTEAMLLQQGQALNTLLLYHIVKDRVIPSKDLSNGLELETLLGQSIEVKRRRPRARRILLHTSTDQTARLVQRDLVGGKALVHVVTEVLLPLRDPAQLAAKAAKRRRR</sequence>
<keyword evidence="4" id="KW-1185">Reference proteome</keyword>
<evidence type="ECO:0000313" key="3">
    <source>
        <dbReference type="EMBL" id="PRW58570.1"/>
    </source>
</evidence>
<feature type="domain" description="FAS1" evidence="2">
    <location>
        <begin position="98"/>
        <end position="241"/>
    </location>
</feature>
<dbReference type="PANTHER" id="PTHR10900:SF77">
    <property type="entry name" value="FI19380P1"/>
    <property type="match status" value="1"/>
</dbReference>
<dbReference type="EMBL" id="LHPG02000005">
    <property type="protein sequence ID" value="PRW58570.1"/>
    <property type="molecule type" value="Genomic_DNA"/>
</dbReference>
<proteinExistence type="predicted"/>
<feature type="chain" id="PRO_5015183103" evidence="1">
    <location>
        <begin position="27"/>
        <end position="260"/>
    </location>
</feature>
<dbReference type="SMART" id="SM00554">
    <property type="entry name" value="FAS1"/>
    <property type="match status" value="1"/>
</dbReference>
<dbReference type="Pfam" id="PF02469">
    <property type="entry name" value="Fasciclin"/>
    <property type="match status" value="1"/>
</dbReference>
<dbReference type="PANTHER" id="PTHR10900">
    <property type="entry name" value="PERIOSTIN-RELATED"/>
    <property type="match status" value="1"/>
</dbReference>
<gene>
    <name evidence="3" type="ORF">C2E21_2999</name>
</gene>
<keyword evidence="1" id="KW-0732">Signal</keyword>
<evidence type="ECO:0000256" key="1">
    <source>
        <dbReference type="SAM" id="SignalP"/>
    </source>
</evidence>
<name>A0A2P6TWX8_CHLSO</name>
<reference evidence="3 4" key="1">
    <citation type="journal article" date="2018" name="Plant J.">
        <title>Genome sequences of Chlorella sorokiniana UTEX 1602 and Micractinium conductrix SAG 241.80: implications to maltose excretion by a green alga.</title>
        <authorList>
            <person name="Arriola M.B."/>
            <person name="Velmurugan N."/>
            <person name="Zhang Y."/>
            <person name="Plunkett M.H."/>
            <person name="Hondzo H."/>
            <person name="Barney B.M."/>
        </authorList>
    </citation>
    <scope>NUCLEOTIDE SEQUENCE [LARGE SCALE GENOMIC DNA]</scope>
    <source>
        <strain evidence="4">UTEX 1602</strain>
    </source>
</reference>
<dbReference type="OrthoDB" id="515320at2759"/>
<feature type="signal peptide" evidence="1">
    <location>
        <begin position="1"/>
        <end position="26"/>
    </location>
</feature>
<dbReference type="AlphaFoldDB" id="A0A2P6TWX8"/>
<comment type="caution">
    <text evidence="3">The sequence shown here is derived from an EMBL/GenBank/DDBJ whole genome shotgun (WGS) entry which is preliminary data.</text>
</comment>
<protein>
    <submittedName>
        <fullName evidence="3">Beta-Ig-H3 fasciclin</fullName>
    </submittedName>
</protein>
<dbReference type="InterPro" id="IPR050904">
    <property type="entry name" value="Adhesion/Biosynth-related"/>
</dbReference>
<dbReference type="Gene3D" id="2.30.180.10">
    <property type="entry name" value="FAS1 domain"/>
    <property type="match status" value="1"/>
</dbReference>
<evidence type="ECO:0000313" key="4">
    <source>
        <dbReference type="Proteomes" id="UP000239899"/>
    </source>
</evidence>
<dbReference type="Proteomes" id="UP000239899">
    <property type="component" value="Unassembled WGS sequence"/>
</dbReference>
<dbReference type="InterPro" id="IPR036378">
    <property type="entry name" value="FAS1_dom_sf"/>
</dbReference>
<organism evidence="3 4">
    <name type="scientific">Chlorella sorokiniana</name>
    <name type="common">Freshwater green alga</name>
    <dbReference type="NCBI Taxonomy" id="3076"/>
    <lineage>
        <taxon>Eukaryota</taxon>
        <taxon>Viridiplantae</taxon>
        <taxon>Chlorophyta</taxon>
        <taxon>core chlorophytes</taxon>
        <taxon>Trebouxiophyceae</taxon>
        <taxon>Chlorellales</taxon>
        <taxon>Chlorellaceae</taxon>
        <taxon>Chlorella clade</taxon>
        <taxon>Chlorella</taxon>
    </lineage>
</organism>
<accession>A0A2P6TWX8</accession>
<dbReference type="SUPFAM" id="SSF82153">
    <property type="entry name" value="FAS1 domain"/>
    <property type="match status" value="1"/>
</dbReference>
<dbReference type="InterPro" id="IPR000782">
    <property type="entry name" value="FAS1_domain"/>
</dbReference>
<dbReference type="PROSITE" id="PS50213">
    <property type="entry name" value="FAS1"/>
    <property type="match status" value="1"/>
</dbReference>